<reference evidence="1" key="1">
    <citation type="journal article" date="2022" name="bioRxiv">
        <title>Population genetic analysis of Ophidiomyces ophidiicola, the causative agent of snake fungal disease, indicates recent introductions to the USA.</title>
        <authorList>
            <person name="Ladner J.T."/>
            <person name="Palmer J.M."/>
            <person name="Ettinger C.L."/>
            <person name="Stajich J.E."/>
            <person name="Farrell T.M."/>
            <person name="Glorioso B.M."/>
            <person name="Lawson B."/>
            <person name="Price S.J."/>
            <person name="Stengle A.G."/>
            <person name="Grear D.A."/>
            <person name="Lorch J.M."/>
        </authorList>
    </citation>
    <scope>NUCLEOTIDE SEQUENCE</scope>
    <source>
        <strain evidence="1">NWHC 24266-5</strain>
    </source>
</reference>
<gene>
    <name evidence="1" type="ORF">LOY88_001100</name>
</gene>
<protein>
    <submittedName>
        <fullName evidence="1">Uncharacterized protein</fullName>
    </submittedName>
</protein>
<evidence type="ECO:0000313" key="1">
    <source>
        <dbReference type="EMBL" id="KAI2391576.1"/>
    </source>
</evidence>
<proteinExistence type="predicted"/>
<sequence length="1579" mass="176230">MAEGTRAWLINQTSWVLDIPASDIKLDHKFTELGGNSLSAVRLKTVCQQANVRLSVESILGSRDVETILNCAVFAEDNEQPESPPCQSSESRNVNGSTKKSMQHLNGMTSDGDALNAFVTQGSNTQTIEGEIGTSMTEMQLALIHGTKKDPVRNIINYFETYPTDRLETIRTAWKTIVAMEPIFRTKFDLRDGGKLIEQQEAPFLWTEKIVINREQYQEELNKNSLSLFKEPHNDECDLLIGNCFDVITLCDKESENSISTIIWRIHHALIDGYSAMLVLRKVRQVAAGMQVEPSPSFVSLATKLRELQNSSRAAAQDFWQEQHEKYSSANGELLLSSPKHASSNITDTVSFRMPVDVPSLAQKCGVTLATVCYAAWALVLALYTDSDTVLFGAVLSGRNLPLPNVETTVGPLVNTLPIYIKIDSNSSVKQFLQHIFKKMLKLASFQWSLPEHGYTRQFSSALSIQFDLSDLQGEAGESIAAPIEKPYSLSHTDIPLGIFIEPDETVRMEYDSAIFHRSDIQTLCDQYRNAFSTLLNASAQVSECQDKVLTVESHQMLRTLGNCISDQTTIPSVVEDLTSLFCQTAAKYPDHIAVEKGDDQVTYSQLMTAASSIAEGLEAFIQRGDVVCIHADRSLEWIYGIYGILMAGGIYCPIDAALPQPLRNSQYQSAEAKVFLVPYEWQKTSQPLSCDTVLVLEEIIRKVQGSIVAQPDPNPLASAYICFTSGSTGKPKGVLCTHSGLVAFQRDKEVRLMSEPGCKIAQTMSAAFDGSIHEIFSALSYGATLVLPHGQDPFAHLSKVNVALFTPSVAKVLDPTNFPLLNTVYLVGEPVPQEVNDRWASQKILYNMYGPTEGTGGATIGRLLPGKAVTIGRPNPSTRVYIMDRNMCLVPPGMRGEICLAGVQVARGYMNLTAETSERFCPDLVRKELGEMIYRTGDQGYWDVETGEIVCLGRRDRQIKLCGFRLDLNDLEVRMLKAAPAVKAVAIARKNDFLVAMVTPGSVNIANFISEIRNAVPIHALPKHVFSADEFPMTMAGKLDYNAIANYTPNSSSASSPEQRPLLPIQNKVAQLWRLILGLDPKTPINNDSDFLDLGGHSVLQLHLATKLNEEFQCRIPFKIVVESSTLHSMADSIDQLLLQNSLKEQVAKTSHGQVNEHDLAPIEMEWWQKYHLDEGSSSFNVCFAAKFNPSKVDQVLLAAAWNMVMARHRILRSRYVRKGRRSGVYRKYADSPPQVQRLSRLDIWKEVNRPFNLSQNDPIRVIISKDTFLVVVSHIVCDLTTLELLHNEVVALYRGKPLKRACHNYMEVTLWNNMAAVCDFDFWTRYMADAPSTKTSFEVGVERLNYRGSSRLYRIPPSTFGSMLDIVASQRLTLHQLALAAIALAMQLDQEQIDIVLGGPHLNRKTSEAQKTVGLFLEPLPIRVKSSALQSTSTEQYLQDVKCYSQQALGRAVPWDQLLRHLGIVPDFPNHPLFDIMVTFHDNRLKDFLPLPGFQPLNLWAEGSKFKLMFEFVAVTNEDLTVRIEHDEYCYPVAVVEKISMLVLEALRLLSHGGSLHAGREQLRRWADGIQMTRSRF</sequence>
<accession>A0ACB8V2V5</accession>
<comment type="caution">
    <text evidence="1">The sequence shown here is derived from an EMBL/GenBank/DDBJ whole genome shotgun (WGS) entry which is preliminary data.</text>
</comment>
<name>A0ACB8V2V5_9EURO</name>
<organism evidence="1">
    <name type="scientific">Ophidiomyces ophidiicola</name>
    <dbReference type="NCBI Taxonomy" id="1387563"/>
    <lineage>
        <taxon>Eukaryota</taxon>
        <taxon>Fungi</taxon>
        <taxon>Dikarya</taxon>
        <taxon>Ascomycota</taxon>
        <taxon>Pezizomycotina</taxon>
        <taxon>Eurotiomycetes</taxon>
        <taxon>Eurotiomycetidae</taxon>
        <taxon>Onygenales</taxon>
        <taxon>Onygenaceae</taxon>
        <taxon>Ophidiomyces</taxon>
    </lineage>
</organism>
<dbReference type="EMBL" id="JALBCA010000011">
    <property type="protein sequence ID" value="KAI2391576.1"/>
    <property type="molecule type" value="Genomic_DNA"/>
</dbReference>